<dbReference type="SUPFAM" id="SSF57667">
    <property type="entry name" value="beta-beta-alpha zinc fingers"/>
    <property type="match status" value="3"/>
</dbReference>
<dbReference type="PANTHER" id="PTHR24379">
    <property type="entry name" value="KRAB AND ZINC FINGER DOMAIN-CONTAINING"/>
    <property type="match status" value="1"/>
</dbReference>
<feature type="domain" description="C2H2-type" evidence="9">
    <location>
        <begin position="259"/>
        <end position="281"/>
    </location>
</feature>
<comment type="caution">
    <text evidence="11">The sequence shown here is derived from an EMBL/GenBank/DDBJ whole genome shotgun (WGS) entry which is preliminary data.</text>
</comment>
<evidence type="ECO:0000256" key="3">
    <source>
        <dbReference type="ARBA" id="ARBA00022771"/>
    </source>
</evidence>
<keyword evidence="1 8" id="KW-0479">Metal-binding</keyword>
<reference evidence="11" key="1">
    <citation type="submission" date="2017-09" db="EMBL/GenBank/DDBJ databases">
        <title>Contemporary evolution of a Lepidopteran species, Heliothis virescens, in response to modern agricultural practices.</title>
        <authorList>
            <person name="Fritz M.L."/>
            <person name="Deyonke A.M."/>
            <person name="Papanicolaou A."/>
            <person name="Micinski S."/>
            <person name="Westbrook J."/>
            <person name="Gould F."/>
        </authorList>
    </citation>
    <scope>NUCLEOTIDE SEQUENCE [LARGE SCALE GENOMIC DNA]</scope>
    <source>
        <strain evidence="11">HvINT-</strain>
        <tissue evidence="11">Whole body</tissue>
    </source>
</reference>
<dbReference type="FunFam" id="3.30.160.60:FF:000621">
    <property type="entry name" value="FLT3-interacting zinc finger 1"/>
    <property type="match status" value="1"/>
</dbReference>
<dbReference type="PROSITE" id="PS00028">
    <property type="entry name" value="ZINC_FINGER_C2H2_1"/>
    <property type="match status" value="4"/>
</dbReference>
<feature type="domain" description="C2H2-type" evidence="9">
    <location>
        <begin position="315"/>
        <end position="343"/>
    </location>
</feature>
<dbReference type="InterPro" id="IPR013087">
    <property type="entry name" value="Znf_C2H2_type"/>
</dbReference>
<protein>
    <recommendedName>
        <fullName evidence="12">Protein krueppel</fullName>
    </recommendedName>
</protein>
<dbReference type="InterPro" id="IPR036236">
    <property type="entry name" value="Znf_C2H2_sf"/>
</dbReference>
<feature type="binding site" evidence="8">
    <location>
        <position position="89"/>
    </location>
    <ligand>
        <name>Zn(2+)</name>
        <dbReference type="ChEBI" id="CHEBI:29105"/>
    </ligand>
</feature>
<dbReference type="PROSITE" id="PS50157">
    <property type="entry name" value="ZINC_FINGER_C2H2_2"/>
    <property type="match status" value="5"/>
</dbReference>
<evidence type="ECO:0000256" key="5">
    <source>
        <dbReference type="ARBA" id="ARBA00023015"/>
    </source>
</evidence>
<organism evidence="11">
    <name type="scientific">Heliothis virescens</name>
    <name type="common">Tobacco budworm moth</name>
    <dbReference type="NCBI Taxonomy" id="7102"/>
    <lineage>
        <taxon>Eukaryota</taxon>
        <taxon>Metazoa</taxon>
        <taxon>Ecdysozoa</taxon>
        <taxon>Arthropoda</taxon>
        <taxon>Hexapoda</taxon>
        <taxon>Insecta</taxon>
        <taxon>Pterygota</taxon>
        <taxon>Neoptera</taxon>
        <taxon>Endopterygota</taxon>
        <taxon>Lepidoptera</taxon>
        <taxon>Glossata</taxon>
        <taxon>Ditrysia</taxon>
        <taxon>Noctuoidea</taxon>
        <taxon>Noctuidae</taxon>
        <taxon>Heliothinae</taxon>
        <taxon>Heliothis</taxon>
    </lineage>
</organism>
<dbReference type="GO" id="GO:0005634">
    <property type="term" value="C:nucleus"/>
    <property type="evidence" value="ECO:0007669"/>
    <property type="project" value="InterPro"/>
</dbReference>
<dbReference type="Pfam" id="PF00096">
    <property type="entry name" value="zf-C2H2"/>
    <property type="match status" value="3"/>
</dbReference>
<evidence type="ECO:0000256" key="1">
    <source>
        <dbReference type="ARBA" id="ARBA00022723"/>
    </source>
</evidence>
<dbReference type="STRING" id="7102.A0A2A4JFN6"/>
<feature type="domain" description="C2H2-type" evidence="9">
    <location>
        <begin position="286"/>
        <end position="314"/>
    </location>
</feature>
<evidence type="ECO:0008006" key="12">
    <source>
        <dbReference type="Google" id="ProtNLM"/>
    </source>
</evidence>
<dbReference type="Gene3D" id="3.40.1800.20">
    <property type="match status" value="1"/>
</dbReference>
<evidence type="ECO:0000313" key="11">
    <source>
        <dbReference type="EMBL" id="PCG70576.1"/>
    </source>
</evidence>
<dbReference type="InterPro" id="IPR012934">
    <property type="entry name" value="Znf_AD"/>
</dbReference>
<accession>A0A2A4JFN6</accession>
<evidence type="ECO:0000256" key="4">
    <source>
        <dbReference type="ARBA" id="ARBA00022833"/>
    </source>
</evidence>
<evidence type="ECO:0000256" key="2">
    <source>
        <dbReference type="ARBA" id="ARBA00022737"/>
    </source>
</evidence>
<feature type="binding site" evidence="8">
    <location>
        <position position="86"/>
    </location>
    <ligand>
        <name>Zn(2+)</name>
        <dbReference type="ChEBI" id="CHEBI:29105"/>
    </ligand>
</feature>
<dbReference type="PANTHER" id="PTHR24379:SF121">
    <property type="entry name" value="C2H2-TYPE DOMAIN-CONTAINING PROTEIN"/>
    <property type="match status" value="1"/>
</dbReference>
<dbReference type="SMART" id="SM00868">
    <property type="entry name" value="zf-AD"/>
    <property type="match status" value="1"/>
</dbReference>
<name>A0A2A4JFN6_HELVI</name>
<keyword evidence="6" id="KW-0804">Transcription</keyword>
<dbReference type="EMBL" id="NWSH01001646">
    <property type="protein sequence ID" value="PCG70576.1"/>
    <property type="molecule type" value="Genomic_DNA"/>
</dbReference>
<evidence type="ECO:0000259" key="9">
    <source>
        <dbReference type="PROSITE" id="PS50157"/>
    </source>
</evidence>
<dbReference type="PROSITE" id="PS51915">
    <property type="entry name" value="ZAD"/>
    <property type="match status" value="1"/>
</dbReference>
<keyword evidence="4 8" id="KW-0862">Zinc</keyword>
<gene>
    <name evidence="11" type="ORF">B5V51_2805</name>
</gene>
<feature type="binding site" evidence="8">
    <location>
        <position position="45"/>
    </location>
    <ligand>
        <name>Zn(2+)</name>
        <dbReference type="ChEBI" id="CHEBI:29105"/>
    </ligand>
</feature>
<dbReference type="Gene3D" id="3.30.160.60">
    <property type="entry name" value="Classic Zinc Finger"/>
    <property type="match status" value="4"/>
</dbReference>
<feature type="domain" description="C2H2-type" evidence="9">
    <location>
        <begin position="231"/>
        <end position="258"/>
    </location>
</feature>
<proteinExistence type="predicted"/>
<feature type="domain" description="ZAD" evidence="10">
    <location>
        <begin position="43"/>
        <end position="113"/>
    </location>
</feature>
<feature type="domain" description="C2H2-type" evidence="9">
    <location>
        <begin position="203"/>
        <end position="230"/>
    </location>
</feature>
<evidence type="ECO:0000256" key="6">
    <source>
        <dbReference type="ARBA" id="ARBA00023163"/>
    </source>
</evidence>
<dbReference type="GO" id="GO:0008270">
    <property type="term" value="F:zinc ion binding"/>
    <property type="evidence" value="ECO:0007669"/>
    <property type="project" value="UniProtKB-UniRule"/>
</dbReference>
<keyword evidence="5" id="KW-0805">Transcription regulation</keyword>
<keyword evidence="2" id="KW-0677">Repeat</keyword>
<evidence type="ECO:0000256" key="7">
    <source>
        <dbReference type="PROSITE-ProRule" id="PRU00042"/>
    </source>
</evidence>
<evidence type="ECO:0000259" key="10">
    <source>
        <dbReference type="PROSITE" id="PS51915"/>
    </source>
</evidence>
<dbReference type="SUPFAM" id="SSF57716">
    <property type="entry name" value="Glucocorticoid receptor-like (DNA-binding domain)"/>
    <property type="match status" value="1"/>
</dbReference>
<sequence>MVSTYHIMKIFKKATHDRLMMNMEEDREVLATITSHQQHTSDSRCRICLKKGTIPICNQEIDLSEDICTFGDIILSKDDEYPKLICDSCLKLLDSAILFRKTAKDSDEILRSTTTKIRKCSNKCRELENDGTETYKPENPSATLLQNFFSSVESDNDLYCNDTNTLSARKKVSKVQCRICFKIITKAYYKEHFALHDNSEARYVCDICGKVFRQRCSYRTHYFTHSFEFPYKCNLCPYRGRHSGLLKTHMRTHTGDYRYMCTECPARFLTKSNLNKHALKHREPTYKCDTCQKGFHSKLVLERHFEADHLGIKNHICNVCGKAFGYRKAMMRHQLDVHKREKKMNGRTPAYLEAEVKKLEDRI</sequence>
<dbReference type="SMART" id="SM00355">
    <property type="entry name" value="ZnF_C2H2"/>
    <property type="match status" value="6"/>
</dbReference>
<evidence type="ECO:0000256" key="8">
    <source>
        <dbReference type="PROSITE-ProRule" id="PRU01263"/>
    </source>
</evidence>
<dbReference type="Pfam" id="PF07776">
    <property type="entry name" value="zf-AD"/>
    <property type="match status" value="1"/>
</dbReference>
<keyword evidence="3 7" id="KW-0863">Zinc-finger</keyword>
<dbReference type="Pfam" id="PF13912">
    <property type="entry name" value="zf-C2H2_6"/>
    <property type="match status" value="1"/>
</dbReference>
<dbReference type="AlphaFoldDB" id="A0A2A4JFN6"/>
<feature type="binding site" evidence="8">
    <location>
        <position position="48"/>
    </location>
    <ligand>
        <name>Zn(2+)</name>
        <dbReference type="ChEBI" id="CHEBI:29105"/>
    </ligand>
</feature>